<proteinExistence type="predicted"/>
<name>A0A0P7V780_SCLFO</name>
<accession>A0A0P7V780</accession>
<reference evidence="1 2" key="1">
    <citation type="submission" date="2015-08" db="EMBL/GenBank/DDBJ databases">
        <title>The genome of the Asian arowana (Scleropages formosus).</title>
        <authorList>
            <person name="Tan M.H."/>
            <person name="Gan H.M."/>
            <person name="Croft L.J."/>
            <person name="Austin C.M."/>
        </authorList>
    </citation>
    <scope>NUCLEOTIDE SEQUENCE [LARGE SCALE GENOMIC DNA]</scope>
    <source>
        <strain evidence="1">Aro1</strain>
    </source>
</reference>
<dbReference type="AlphaFoldDB" id="A0A0P7V780"/>
<dbReference type="Proteomes" id="UP000034805">
    <property type="component" value="Unassembled WGS sequence"/>
</dbReference>
<organism evidence="1 2">
    <name type="scientific">Scleropages formosus</name>
    <name type="common">Asian bonytongue</name>
    <name type="synonym">Osteoglossum formosum</name>
    <dbReference type="NCBI Taxonomy" id="113540"/>
    <lineage>
        <taxon>Eukaryota</taxon>
        <taxon>Metazoa</taxon>
        <taxon>Chordata</taxon>
        <taxon>Craniata</taxon>
        <taxon>Vertebrata</taxon>
        <taxon>Euteleostomi</taxon>
        <taxon>Actinopterygii</taxon>
        <taxon>Neopterygii</taxon>
        <taxon>Teleostei</taxon>
        <taxon>Osteoglossocephala</taxon>
        <taxon>Osteoglossomorpha</taxon>
        <taxon>Osteoglossiformes</taxon>
        <taxon>Osteoglossidae</taxon>
        <taxon>Scleropages</taxon>
    </lineage>
</organism>
<protein>
    <submittedName>
        <fullName evidence="1">Uncharacterized protein</fullName>
    </submittedName>
</protein>
<comment type="caution">
    <text evidence="1">The sequence shown here is derived from an EMBL/GenBank/DDBJ whole genome shotgun (WGS) entry which is preliminary data.</text>
</comment>
<dbReference type="EMBL" id="JARO02000616">
    <property type="protein sequence ID" value="KPP77934.1"/>
    <property type="molecule type" value="Genomic_DNA"/>
</dbReference>
<sequence>MKRQIGMRASAECPVEVMGICYIYQLCHLIPGSLNQLLLYNSFFLYSSQYGARAAPPQHTSLHPLHFSEMYTGPVEWYTLSKKAQFDRSEQCTGGQGEWFSSAEGGDAVLRENEPPGPRCCSLPLRVSVQHVAEIACPPMLALLRSVISPSTAAQMLSTVCRSRHLQQGTLIDPACFAGEKHECTLREDDDGHLQTRDFASTRTVKGLLVISTTA</sequence>
<evidence type="ECO:0000313" key="1">
    <source>
        <dbReference type="EMBL" id="KPP77934.1"/>
    </source>
</evidence>
<evidence type="ECO:0000313" key="2">
    <source>
        <dbReference type="Proteomes" id="UP000034805"/>
    </source>
</evidence>
<gene>
    <name evidence="1" type="ORF">Z043_102611</name>
</gene>